<name>A0A7K3WPG2_9FLAO</name>
<comment type="caution">
    <text evidence="1">The sequence shown here is derived from an EMBL/GenBank/DDBJ whole genome shotgun (WGS) entry which is preliminary data.</text>
</comment>
<evidence type="ECO:0000313" key="1">
    <source>
        <dbReference type="EMBL" id="NEN23426.1"/>
    </source>
</evidence>
<reference evidence="1 2" key="1">
    <citation type="submission" date="2020-02" db="EMBL/GenBank/DDBJ databases">
        <title>Out from the shadows clarifying the taxonomy of the family Cryomorphaceae and related taxa by utilizing the GTDB taxonomic framework.</title>
        <authorList>
            <person name="Bowman J.P."/>
        </authorList>
    </citation>
    <scope>NUCLEOTIDE SEQUENCE [LARGE SCALE GENOMIC DNA]</scope>
    <source>
        <strain evidence="1 2">QSSC 1-22</strain>
    </source>
</reference>
<dbReference type="SUPFAM" id="SSF53448">
    <property type="entry name" value="Nucleotide-diphospho-sugar transferases"/>
    <property type="match status" value="1"/>
</dbReference>
<dbReference type="AlphaFoldDB" id="A0A7K3WPG2"/>
<dbReference type="Gene3D" id="3.90.550.10">
    <property type="entry name" value="Spore Coat Polysaccharide Biosynthesis Protein SpsA, Chain A"/>
    <property type="match status" value="1"/>
</dbReference>
<protein>
    <recommendedName>
        <fullName evidence="3">Nucleotide-diphospho-sugar transferase</fullName>
    </recommendedName>
</protein>
<dbReference type="RefSeq" id="WP_163284647.1">
    <property type="nucleotide sequence ID" value="NZ_JAAGVY010000011.1"/>
</dbReference>
<dbReference type="InterPro" id="IPR029044">
    <property type="entry name" value="Nucleotide-diphossugar_trans"/>
</dbReference>
<dbReference type="Proteomes" id="UP000486602">
    <property type="component" value="Unassembled WGS sequence"/>
</dbReference>
<evidence type="ECO:0000313" key="2">
    <source>
        <dbReference type="Proteomes" id="UP000486602"/>
    </source>
</evidence>
<accession>A0A7K3WPG2</accession>
<organism evidence="1 2">
    <name type="scientific">Cryomorpha ignava</name>
    <dbReference type="NCBI Taxonomy" id="101383"/>
    <lineage>
        <taxon>Bacteria</taxon>
        <taxon>Pseudomonadati</taxon>
        <taxon>Bacteroidota</taxon>
        <taxon>Flavobacteriia</taxon>
        <taxon>Flavobacteriales</taxon>
        <taxon>Cryomorphaceae</taxon>
        <taxon>Cryomorpha</taxon>
    </lineage>
</organism>
<proteinExistence type="predicted"/>
<sequence>MTYKANVLITAFDRPEFFRQVLYEIVQYSPDIIYISIDLYDGGDKIKKEENKSIIGIASSFKLKNLTIKLNIFEKNQGCREAMQRGINWFFENESQGIIIEEDCLPNQDFFIFCSELLQYYKNDTRVMHISGSNFQSGYKRTNFSYYATATPHIWGWATWKDAWTKYEKYIDLDNLNKLTGYIENKDFLDYHKRLFEKTNSGEINTWDYQWFYTIWKNKGICLTPNVNCISNLGFHPNARNTKDIHSKLSKIPINVMEFPLQHPKELLLNETADNYYFRRHLKPVPSIFQRFKSLLKKTISN</sequence>
<gene>
    <name evidence="1" type="ORF">G3O08_07925</name>
</gene>
<dbReference type="EMBL" id="JAAGVY010000011">
    <property type="protein sequence ID" value="NEN23426.1"/>
    <property type="molecule type" value="Genomic_DNA"/>
</dbReference>
<evidence type="ECO:0008006" key="3">
    <source>
        <dbReference type="Google" id="ProtNLM"/>
    </source>
</evidence>
<keyword evidence="2" id="KW-1185">Reference proteome</keyword>